<protein>
    <submittedName>
        <fullName evidence="7">Response regulator</fullName>
    </submittedName>
</protein>
<dbReference type="SUPFAM" id="SSF52172">
    <property type="entry name" value="CheY-like"/>
    <property type="match status" value="1"/>
</dbReference>
<name>A0A5R9GCM2_9BACL</name>
<dbReference type="Gene3D" id="1.10.10.60">
    <property type="entry name" value="Homeodomain-like"/>
    <property type="match status" value="2"/>
</dbReference>
<feature type="domain" description="Response regulatory" evidence="6">
    <location>
        <begin position="11"/>
        <end position="127"/>
    </location>
</feature>
<dbReference type="Pfam" id="PF12833">
    <property type="entry name" value="HTH_18"/>
    <property type="match status" value="1"/>
</dbReference>
<comment type="caution">
    <text evidence="7">The sequence shown here is derived from an EMBL/GenBank/DDBJ whole genome shotgun (WGS) entry which is preliminary data.</text>
</comment>
<dbReference type="PROSITE" id="PS00041">
    <property type="entry name" value="HTH_ARAC_FAMILY_1"/>
    <property type="match status" value="1"/>
</dbReference>
<keyword evidence="3" id="KW-0804">Transcription</keyword>
<dbReference type="EMBL" id="VCIW01000001">
    <property type="protein sequence ID" value="TLS54222.1"/>
    <property type="molecule type" value="Genomic_DNA"/>
</dbReference>
<sequence>MGEGSKDDEMKIMLVDDEPLVRTSMARMIAHLEPSHSIFEAEDGEDAIHMLEAEAYDLVVTDIRMPAVNGLELSHTIQERWPETIVVMLTGYADFQYAQEAIRYNVKEYLLKPVSIDHLRRVIAQVEEELGRRNASKVVDKLRSRSLLEKRVQDLFYELPLPYYDESLFPPFDRFALLSFSVSAEGDRERTARFSLKNVIEDVFAPFGAPVVVVSDQAVTAVLFVSGKDGEPLIEDAALEALADTVPDVAKRVVKLDVVGSFGGVSAQLQDIKALYLASLKTLGAPQEPEFEPEPEPSPPPEEQVHRIVRSALELIQDRYAEDLTLTSIAESLYVSPNYLSSLFKSQTGSTFTHHLTKARMTKAKQLLRETNLKIYAICEQVGYADQAHFSRMFKTLEGMSPYDYRTKANI</sequence>
<dbReference type="InterPro" id="IPR018062">
    <property type="entry name" value="HTH_AraC-typ_CS"/>
</dbReference>
<keyword evidence="1" id="KW-0805">Transcription regulation</keyword>
<evidence type="ECO:0000256" key="4">
    <source>
        <dbReference type="PROSITE-ProRule" id="PRU00169"/>
    </source>
</evidence>
<evidence type="ECO:0000259" key="5">
    <source>
        <dbReference type="PROSITE" id="PS01124"/>
    </source>
</evidence>
<keyword evidence="8" id="KW-1185">Reference proteome</keyword>
<feature type="modified residue" description="4-aspartylphosphate" evidence="4">
    <location>
        <position position="62"/>
    </location>
</feature>
<dbReference type="SMART" id="SM00448">
    <property type="entry name" value="REC"/>
    <property type="match status" value="1"/>
</dbReference>
<accession>A0A5R9GCM2</accession>
<reference evidence="7 8" key="1">
    <citation type="submission" date="2019-05" db="EMBL/GenBank/DDBJ databases">
        <authorList>
            <person name="Narsing Rao M.P."/>
            <person name="Li W.J."/>
        </authorList>
    </citation>
    <scope>NUCLEOTIDE SEQUENCE [LARGE SCALE GENOMIC DNA]</scope>
    <source>
        <strain evidence="7 8">SYSU_K30003</strain>
    </source>
</reference>
<dbReference type="CDD" id="cd17536">
    <property type="entry name" value="REC_YesN-like"/>
    <property type="match status" value="1"/>
</dbReference>
<evidence type="ECO:0000256" key="3">
    <source>
        <dbReference type="ARBA" id="ARBA00023163"/>
    </source>
</evidence>
<dbReference type="InterPro" id="IPR001789">
    <property type="entry name" value="Sig_transdc_resp-reg_receiver"/>
</dbReference>
<feature type="domain" description="HTH araC/xylS-type" evidence="5">
    <location>
        <begin position="310"/>
        <end position="408"/>
    </location>
</feature>
<evidence type="ECO:0000313" key="8">
    <source>
        <dbReference type="Proteomes" id="UP000309676"/>
    </source>
</evidence>
<dbReference type="Proteomes" id="UP000309676">
    <property type="component" value="Unassembled WGS sequence"/>
</dbReference>
<dbReference type="AlphaFoldDB" id="A0A5R9GCM2"/>
<dbReference type="GO" id="GO:0043565">
    <property type="term" value="F:sequence-specific DNA binding"/>
    <property type="evidence" value="ECO:0007669"/>
    <property type="project" value="InterPro"/>
</dbReference>
<dbReference type="Gene3D" id="3.40.50.2300">
    <property type="match status" value="1"/>
</dbReference>
<dbReference type="PANTHER" id="PTHR43280:SF28">
    <property type="entry name" value="HTH-TYPE TRANSCRIPTIONAL ACTIVATOR RHAS"/>
    <property type="match status" value="1"/>
</dbReference>
<proteinExistence type="predicted"/>
<dbReference type="PANTHER" id="PTHR43280">
    <property type="entry name" value="ARAC-FAMILY TRANSCRIPTIONAL REGULATOR"/>
    <property type="match status" value="1"/>
</dbReference>
<dbReference type="InterPro" id="IPR011006">
    <property type="entry name" value="CheY-like_superfamily"/>
</dbReference>
<organism evidence="7 8">
    <name type="scientific">Paenibacillus antri</name>
    <dbReference type="NCBI Taxonomy" id="2582848"/>
    <lineage>
        <taxon>Bacteria</taxon>
        <taxon>Bacillati</taxon>
        <taxon>Bacillota</taxon>
        <taxon>Bacilli</taxon>
        <taxon>Bacillales</taxon>
        <taxon>Paenibacillaceae</taxon>
        <taxon>Paenibacillus</taxon>
    </lineage>
</organism>
<dbReference type="GO" id="GO:0000160">
    <property type="term" value="P:phosphorelay signal transduction system"/>
    <property type="evidence" value="ECO:0007669"/>
    <property type="project" value="InterPro"/>
</dbReference>
<evidence type="ECO:0000256" key="2">
    <source>
        <dbReference type="ARBA" id="ARBA00023125"/>
    </source>
</evidence>
<evidence type="ECO:0000259" key="6">
    <source>
        <dbReference type="PROSITE" id="PS50110"/>
    </source>
</evidence>
<keyword evidence="4" id="KW-0597">Phosphoprotein</keyword>
<dbReference type="InterPro" id="IPR009057">
    <property type="entry name" value="Homeodomain-like_sf"/>
</dbReference>
<dbReference type="SUPFAM" id="SSF46689">
    <property type="entry name" value="Homeodomain-like"/>
    <property type="match status" value="2"/>
</dbReference>
<dbReference type="InterPro" id="IPR018060">
    <property type="entry name" value="HTH_AraC"/>
</dbReference>
<dbReference type="SMART" id="SM00342">
    <property type="entry name" value="HTH_ARAC"/>
    <property type="match status" value="1"/>
</dbReference>
<dbReference type="PROSITE" id="PS01124">
    <property type="entry name" value="HTH_ARAC_FAMILY_2"/>
    <property type="match status" value="1"/>
</dbReference>
<evidence type="ECO:0000256" key="1">
    <source>
        <dbReference type="ARBA" id="ARBA00023015"/>
    </source>
</evidence>
<evidence type="ECO:0000313" key="7">
    <source>
        <dbReference type="EMBL" id="TLS54222.1"/>
    </source>
</evidence>
<dbReference type="PROSITE" id="PS50110">
    <property type="entry name" value="RESPONSE_REGULATORY"/>
    <property type="match status" value="1"/>
</dbReference>
<gene>
    <name evidence="7" type="ORF">FE782_02430</name>
</gene>
<keyword evidence="2" id="KW-0238">DNA-binding</keyword>
<dbReference type="Pfam" id="PF00072">
    <property type="entry name" value="Response_reg"/>
    <property type="match status" value="1"/>
</dbReference>
<dbReference type="GO" id="GO:0003700">
    <property type="term" value="F:DNA-binding transcription factor activity"/>
    <property type="evidence" value="ECO:0007669"/>
    <property type="project" value="InterPro"/>
</dbReference>